<evidence type="ECO:0000256" key="1">
    <source>
        <dbReference type="ARBA" id="ARBA00004196"/>
    </source>
</evidence>
<accession>A0ABT7T163</accession>
<evidence type="ECO:0000259" key="8">
    <source>
        <dbReference type="Pfam" id="PF23914"/>
    </source>
</evidence>
<dbReference type="PROSITE" id="PS50293">
    <property type="entry name" value="TPR_REGION"/>
    <property type="match status" value="1"/>
</dbReference>
<dbReference type="SUPFAM" id="SSF48452">
    <property type="entry name" value="TPR-like"/>
    <property type="match status" value="1"/>
</dbReference>
<evidence type="ECO:0000313" key="9">
    <source>
        <dbReference type="EMBL" id="MDM7861964.1"/>
    </source>
</evidence>
<dbReference type="Proteomes" id="UP001234343">
    <property type="component" value="Unassembled WGS sequence"/>
</dbReference>
<keyword evidence="10" id="KW-1185">Reference proteome</keyword>
<proteinExistence type="predicted"/>
<dbReference type="EMBL" id="JAUCBP010000012">
    <property type="protein sequence ID" value="MDM7861964.1"/>
    <property type="molecule type" value="Genomic_DNA"/>
</dbReference>
<dbReference type="InterPro" id="IPR011990">
    <property type="entry name" value="TPR-like_helical_dom_sf"/>
</dbReference>
<keyword evidence="6" id="KW-0472">Membrane</keyword>
<dbReference type="Gene3D" id="1.25.40.10">
    <property type="entry name" value="Tetratricopeptide repeat domain"/>
    <property type="match status" value="1"/>
</dbReference>
<evidence type="ECO:0000256" key="6">
    <source>
        <dbReference type="SAM" id="Phobius"/>
    </source>
</evidence>
<comment type="subcellular location">
    <subcellularLocation>
        <location evidence="1">Cell envelope</location>
    </subcellularLocation>
</comment>
<evidence type="ECO:0000256" key="5">
    <source>
        <dbReference type="PROSITE-ProRule" id="PRU00339"/>
    </source>
</evidence>
<reference evidence="9 10" key="1">
    <citation type="submission" date="2023-06" db="EMBL/GenBank/DDBJ databases">
        <title>Alteromonas sp. ASW11-36 isolated from intertidal sand.</title>
        <authorList>
            <person name="Li Y."/>
        </authorList>
    </citation>
    <scope>NUCLEOTIDE SEQUENCE [LARGE SCALE GENOMIC DNA]</scope>
    <source>
        <strain evidence="9 10">ASW11-36</strain>
    </source>
</reference>
<dbReference type="Pfam" id="PF23914">
    <property type="entry name" value="TPR_CcmH_CycH"/>
    <property type="match status" value="1"/>
</dbReference>
<organism evidence="9 10">
    <name type="scientific">Alteromonas arenosi</name>
    <dbReference type="NCBI Taxonomy" id="3055817"/>
    <lineage>
        <taxon>Bacteria</taxon>
        <taxon>Pseudomonadati</taxon>
        <taxon>Pseudomonadota</taxon>
        <taxon>Gammaproteobacteria</taxon>
        <taxon>Alteromonadales</taxon>
        <taxon>Alteromonadaceae</taxon>
        <taxon>Alteromonas/Salinimonas group</taxon>
        <taxon>Alteromonas</taxon>
    </lineage>
</organism>
<feature type="repeat" description="TPR" evidence="5">
    <location>
        <begin position="168"/>
        <end position="201"/>
    </location>
</feature>
<evidence type="ECO:0000256" key="4">
    <source>
        <dbReference type="ARBA" id="ARBA00022803"/>
    </source>
</evidence>
<dbReference type="PROSITE" id="PS50005">
    <property type="entry name" value="TPR"/>
    <property type="match status" value="1"/>
</dbReference>
<dbReference type="InterPro" id="IPR056413">
    <property type="entry name" value="TPR_CcmH_CycH"/>
</dbReference>
<evidence type="ECO:0000256" key="3">
    <source>
        <dbReference type="ARBA" id="ARBA00022748"/>
    </source>
</evidence>
<keyword evidence="6" id="KW-0812">Transmembrane</keyword>
<dbReference type="PANTHER" id="PTHR47870">
    <property type="entry name" value="CYTOCHROME C-TYPE BIOGENESIS PROTEIN CCMH"/>
    <property type="match status" value="1"/>
</dbReference>
<dbReference type="InterPro" id="IPR056412">
    <property type="entry name" value="Ig_CycH"/>
</dbReference>
<evidence type="ECO:0000313" key="10">
    <source>
        <dbReference type="Proteomes" id="UP001234343"/>
    </source>
</evidence>
<dbReference type="InterPro" id="IPR017560">
    <property type="entry name" value="Cyt_c_biogenesis_CcmI"/>
</dbReference>
<name>A0ABT7T163_9ALTE</name>
<keyword evidence="6" id="KW-1133">Transmembrane helix</keyword>
<dbReference type="Pfam" id="PF23892">
    <property type="entry name" value="Ig_CycH"/>
    <property type="match status" value="1"/>
</dbReference>
<dbReference type="NCBIfam" id="TIGR03142">
    <property type="entry name" value="cytochro_ccmI"/>
    <property type="match status" value="1"/>
</dbReference>
<dbReference type="InterPro" id="IPR019734">
    <property type="entry name" value="TPR_rpt"/>
</dbReference>
<keyword evidence="3" id="KW-0201">Cytochrome c-type biogenesis</keyword>
<comment type="caution">
    <text evidence="9">The sequence shown here is derived from an EMBL/GenBank/DDBJ whole genome shotgun (WGS) entry which is preliminary data.</text>
</comment>
<dbReference type="InterPro" id="IPR051263">
    <property type="entry name" value="C-type_cytochrome_biogenesis"/>
</dbReference>
<feature type="transmembrane region" description="Helical" evidence="6">
    <location>
        <begin position="93"/>
        <end position="110"/>
    </location>
</feature>
<protein>
    <submittedName>
        <fullName evidence="9">C-type cytochrome biogenesis protein CcmI</fullName>
    </submittedName>
</protein>
<sequence length="420" mass="46238">MTWPLFYFVVAGLLGAIVLTISLPWLRARNQRQADQLRNAQIVKQRLAELEREVTEGLISEEDKDQAVTELKLALVEESQATDTEQKNRSTPAIIVGLVISLGIAVPVYYRANHITEVKQLVAATDSVSELSDKLIAVMNDNAEITPQELQSLALAIRQRLRDTPDDEQAWLNLGRLYMSIGFSEQSVQSFERAFRLAPENTNVRLSFAQALMLSGTDENLQRSRGLLLFELEQQPQNDNLLLMATVVSAQLGNLVEAEELFAKIKDKMDPTSSMYQTIVARLDELRGIAGVNESEEPINQEGKTGFSVTVAISEELKQKLPSSGFLFVFAQDAGSQMQVPAAVVKIPLPELPVTVELTTDNAMLPTFTLAQVEQARLVARVSVDGDVSAVNGELEGVSEMQVSSGLLRSATITIDQEIK</sequence>
<feature type="domain" description="Cytochrome c-type biogenesis protein H Ig-like" evidence="7">
    <location>
        <begin position="308"/>
        <end position="416"/>
    </location>
</feature>
<evidence type="ECO:0000259" key="7">
    <source>
        <dbReference type="Pfam" id="PF23892"/>
    </source>
</evidence>
<dbReference type="RefSeq" id="WP_289366669.1">
    <property type="nucleotide sequence ID" value="NZ_JAUCBP010000012.1"/>
</dbReference>
<keyword evidence="4 5" id="KW-0802">TPR repeat</keyword>
<gene>
    <name evidence="9" type="primary">ccmI</name>
    <name evidence="9" type="ORF">QTP81_15275</name>
</gene>
<dbReference type="PANTHER" id="PTHR47870:SF1">
    <property type="entry name" value="CYTOCHROME C-TYPE BIOGENESIS PROTEIN CCMH"/>
    <property type="match status" value="1"/>
</dbReference>
<feature type="domain" description="Cytochrome c-type biogenesis protein H TPR" evidence="8">
    <location>
        <begin position="118"/>
        <end position="276"/>
    </location>
</feature>
<keyword evidence="2" id="KW-0677">Repeat</keyword>
<evidence type="ECO:0000256" key="2">
    <source>
        <dbReference type="ARBA" id="ARBA00022737"/>
    </source>
</evidence>
<feature type="transmembrane region" description="Helical" evidence="6">
    <location>
        <begin position="6"/>
        <end position="26"/>
    </location>
</feature>